<evidence type="ECO:0000313" key="4">
    <source>
        <dbReference type="EMBL" id="CAG5103316.1"/>
    </source>
</evidence>
<dbReference type="Gene3D" id="1.10.238.10">
    <property type="entry name" value="EF-hand"/>
    <property type="match status" value="2"/>
</dbReference>
<feature type="compositionally biased region" description="Basic and acidic residues" evidence="2">
    <location>
        <begin position="116"/>
        <end position="140"/>
    </location>
</feature>
<dbReference type="InterPro" id="IPR018247">
    <property type="entry name" value="EF_Hand_1_Ca_BS"/>
</dbReference>
<organism evidence="4 5">
    <name type="scientific">Oikopleura dioica</name>
    <name type="common">Tunicate</name>
    <dbReference type="NCBI Taxonomy" id="34765"/>
    <lineage>
        <taxon>Eukaryota</taxon>
        <taxon>Metazoa</taxon>
        <taxon>Chordata</taxon>
        <taxon>Tunicata</taxon>
        <taxon>Appendicularia</taxon>
        <taxon>Copelata</taxon>
        <taxon>Oikopleuridae</taxon>
        <taxon>Oikopleura</taxon>
    </lineage>
</organism>
<dbReference type="EMBL" id="OU015566">
    <property type="protein sequence ID" value="CAG5103316.1"/>
    <property type="molecule type" value="Genomic_DNA"/>
</dbReference>
<sequence>MEGALKLNNMLADLIEDLGGKAYRIETVDGQVVVPEELKPKPEPQPEQKQEHEPTKEDPKPEPALEPAPEQAPEPAAEPILEEPNQEEPTKCQLNPAQEKSPEKPKEVPAPEEEAPEKAPEEPIPEKEVEVETCEKKAPEAPEEEKEVQENEEVNEEIKQAKEEGKKSREAAREKYGAGLKSAFQTIDQDGSGYATVDEITKAMIAKGEVSPGDREAEFSAALKTYISKLKYDKTRPGELNEEEFVKFWADLYAFFNKIDKDGDKQIEVIETVELLEARADRYGLTKDDIMKKVDFFYKNADYNKDGKISIIEFFISLPELEKLLLSKN</sequence>
<feature type="compositionally biased region" description="Basic and acidic residues" evidence="2">
    <location>
        <begin position="100"/>
        <end position="109"/>
    </location>
</feature>
<keyword evidence="5" id="KW-1185">Reference proteome</keyword>
<evidence type="ECO:0000256" key="2">
    <source>
        <dbReference type="SAM" id="MobiDB-lite"/>
    </source>
</evidence>
<dbReference type="PROSITE" id="PS00018">
    <property type="entry name" value="EF_HAND_1"/>
    <property type="match status" value="1"/>
</dbReference>
<feature type="compositionally biased region" description="Basic and acidic residues" evidence="2">
    <location>
        <begin position="36"/>
        <end position="63"/>
    </location>
</feature>
<dbReference type="Pfam" id="PF13202">
    <property type="entry name" value="EF-hand_5"/>
    <property type="match status" value="2"/>
</dbReference>
<proteinExistence type="predicted"/>
<feature type="domain" description="EF-hand" evidence="3">
    <location>
        <begin position="247"/>
        <end position="282"/>
    </location>
</feature>
<gene>
    <name evidence="4" type="ORF">OKIOD_LOCUS9480</name>
</gene>
<name>A0ABN7SPJ6_OIKDI</name>
<evidence type="ECO:0000313" key="5">
    <source>
        <dbReference type="Proteomes" id="UP001158576"/>
    </source>
</evidence>
<accession>A0ABN7SPJ6</accession>
<feature type="domain" description="EF-hand" evidence="3">
    <location>
        <begin position="175"/>
        <end position="210"/>
    </location>
</feature>
<keyword evidence="1" id="KW-0106">Calcium</keyword>
<dbReference type="Proteomes" id="UP001158576">
    <property type="component" value="Chromosome 1"/>
</dbReference>
<evidence type="ECO:0000256" key="1">
    <source>
        <dbReference type="ARBA" id="ARBA00022837"/>
    </source>
</evidence>
<dbReference type="InterPro" id="IPR011992">
    <property type="entry name" value="EF-hand-dom_pair"/>
</dbReference>
<feature type="compositionally biased region" description="Acidic residues" evidence="2">
    <location>
        <begin position="141"/>
        <end position="155"/>
    </location>
</feature>
<evidence type="ECO:0000259" key="3">
    <source>
        <dbReference type="PROSITE" id="PS50222"/>
    </source>
</evidence>
<dbReference type="PROSITE" id="PS50222">
    <property type="entry name" value="EF_HAND_2"/>
    <property type="match status" value="2"/>
</dbReference>
<dbReference type="InterPro" id="IPR002048">
    <property type="entry name" value="EF_hand_dom"/>
</dbReference>
<reference evidence="4 5" key="1">
    <citation type="submission" date="2021-04" db="EMBL/GenBank/DDBJ databases">
        <authorList>
            <person name="Bliznina A."/>
        </authorList>
    </citation>
    <scope>NUCLEOTIDE SEQUENCE [LARGE SCALE GENOMIC DNA]</scope>
</reference>
<protein>
    <submittedName>
        <fullName evidence="4">Oidioi.mRNA.OKI2018_I69.chr1.g715.t1.cds</fullName>
    </submittedName>
</protein>
<feature type="compositionally biased region" description="Basic and acidic residues" evidence="2">
    <location>
        <begin position="156"/>
        <end position="170"/>
    </location>
</feature>
<feature type="region of interest" description="Disordered" evidence="2">
    <location>
        <begin position="32"/>
        <end position="170"/>
    </location>
</feature>
<dbReference type="SUPFAM" id="SSF47473">
    <property type="entry name" value="EF-hand"/>
    <property type="match status" value="1"/>
</dbReference>